<evidence type="ECO:0000313" key="3">
    <source>
        <dbReference type="Proteomes" id="UP000184212"/>
    </source>
</evidence>
<name>A0A1M5K6Q4_9BACT</name>
<keyword evidence="1" id="KW-0812">Transmembrane</keyword>
<protein>
    <submittedName>
        <fullName evidence="2">Uncharacterized protein</fullName>
    </submittedName>
</protein>
<feature type="transmembrane region" description="Helical" evidence="1">
    <location>
        <begin position="45"/>
        <end position="65"/>
    </location>
</feature>
<feature type="transmembrane region" description="Helical" evidence="1">
    <location>
        <begin position="85"/>
        <end position="106"/>
    </location>
</feature>
<accession>A0A1M5K6Q4</accession>
<dbReference type="AlphaFoldDB" id="A0A1M5K6Q4"/>
<evidence type="ECO:0000256" key="1">
    <source>
        <dbReference type="SAM" id="Phobius"/>
    </source>
</evidence>
<dbReference type="STRING" id="947013.SAMN04488109_0471"/>
<dbReference type="OrthoDB" id="193443at2"/>
<keyword evidence="3" id="KW-1185">Reference proteome</keyword>
<organism evidence="2 3">
    <name type="scientific">Chryseolinea serpens</name>
    <dbReference type="NCBI Taxonomy" id="947013"/>
    <lineage>
        <taxon>Bacteria</taxon>
        <taxon>Pseudomonadati</taxon>
        <taxon>Bacteroidota</taxon>
        <taxon>Cytophagia</taxon>
        <taxon>Cytophagales</taxon>
        <taxon>Fulvivirgaceae</taxon>
        <taxon>Chryseolinea</taxon>
    </lineage>
</organism>
<dbReference type="EMBL" id="FQWQ01000001">
    <property type="protein sequence ID" value="SHG48401.1"/>
    <property type="molecule type" value="Genomic_DNA"/>
</dbReference>
<dbReference type="Proteomes" id="UP000184212">
    <property type="component" value="Unassembled WGS sequence"/>
</dbReference>
<gene>
    <name evidence="2" type="ORF">SAMN04488109_0471</name>
</gene>
<feature type="transmembrane region" description="Helical" evidence="1">
    <location>
        <begin position="6"/>
        <end position="25"/>
    </location>
</feature>
<keyword evidence="1" id="KW-0472">Membrane</keyword>
<evidence type="ECO:0000313" key="2">
    <source>
        <dbReference type="EMBL" id="SHG48401.1"/>
    </source>
</evidence>
<dbReference type="RefSeq" id="WP_073130721.1">
    <property type="nucleotide sequence ID" value="NZ_FQWQ01000001.1"/>
</dbReference>
<sequence length="115" mass="12843">MKTLVLFLHLLIAGYITVYVGKVLFRNGRPFLLAMLGEAAITDSVNRLLLTGYYLINLGYVFVVLTLRSPVETASDLIGSLSISVGRIMIVLSVMHYFNITAVVLWNKLHHPHKS</sequence>
<keyword evidence="1" id="KW-1133">Transmembrane helix</keyword>
<proteinExistence type="predicted"/>
<reference evidence="2 3" key="1">
    <citation type="submission" date="2016-11" db="EMBL/GenBank/DDBJ databases">
        <authorList>
            <person name="Jaros S."/>
            <person name="Januszkiewicz K."/>
            <person name="Wedrychowicz H."/>
        </authorList>
    </citation>
    <scope>NUCLEOTIDE SEQUENCE [LARGE SCALE GENOMIC DNA]</scope>
    <source>
        <strain evidence="2 3">DSM 24574</strain>
    </source>
</reference>